<dbReference type="AlphaFoldDB" id="A0A9P6HEF5"/>
<keyword evidence="2" id="KW-1185">Reference proteome</keyword>
<dbReference type="Proteomes" id="UP000736335">
    <property type="component" value="Unassembled WGS sequence"/>
</dbReference>
<protein>
    <submittedName>
        <fullName evidence="1">Uncharacterized protein</fullName>
    </submittedName>
</protein>
<sequence length="269" mass="30424">MLGRCSLRAIHGRGVLVSQLFGRLVIPLRGLLLPLFRAKTVFDHRVCPQLCTFRVFPMAAFFMTCLRNVRESALLNRVWVALTVPPRRALQPSLIAIRSFLTWEILDSSSTGKGSEPVTTNHWPITGVTPSLSSKSFYKQIYAHPEPRLLTGLLCWLKCILTPKCLGIFDRGDPASRLQIVRIPELGLQPTLLADCRIDILGFQSPLSRVYWLEYNLEHTGRESFQVYDSRIGALLPNCANLRWGPRVPKAFYGSRSPVTHDWSPPYIP</sequence>
<name>A0A9P6HEF5_9AGAM</name>
<evidence type="ECO:0000313" key="1">
    <source>
        <dbReference type="EMBL" id="KAF9785116.1"/>
    </source>
</evidence>
<dbReference type="EMBL" id="WIUZ02000007">
    <property type="protein sequence ID" value="KAF9785116.1"/>
    <property type="molecule type" value="Genomic_DNA"/>
</dbReference>
<organism evidence="1 2">
    <name type="scientific">Thelephora terrestris</name>
    <dbReference type="NCBI Taxonomy" id="56493"/>
    <lineage>
        <taxon>Eukaryota</taxon>
        <taxon>Fungi</taxon>
        <taxon>Dikarya</taxon>
        <taxon>Basidiomycota</taxon>
        <taxon>Agaricomycotina</taxon>
        <taxon>Agaricomycetes</taxon>
        <taxon>Thelephorales</taxon>
        <taxon>Thelephoraceae</taxon>
        <taxon>Thelephora</taxon>
    </lineage>
</organism>
<reference evidence="1" key="1">
    <citation type="journal article" date="2020" name="Nat. Commun.">
        <title>Large-scale genome sequencing of mycorrhizal fungi provides insights into the early evolution of symbiotic traits.</title>
        <authorList>
            <person name="Miyauchi S."/>
            <person name="Kiss E."/>
            <person name="Kuo A."/>
            <person name="Drula E."/>
            <person name="Kohler A."/>
            <person name="Sanchez-Garcia M."/>
            <person name="Morin E."/>
            <person name="Andreopoulos B."/>
            <person name="Barry K.W."/>
            <person name="Bonito G."/>
            <person name="Buee M."/>
            <person name="Carver A."/>
            <person name="Chen C."/>
            <person name="Cichocki N."/>
            <person name="Clum A."/>
            <person name="Culley D."/>
            <person name="Crous P.W."/>
            <person name="Fauchery L."/>
            <person name="Girlanda M."/>
            <person name="Hayes R.D."/>
            <person name="Keri Z."/>
            <person name="LaButti K."/>
            <person name="Lipzen A."/>
            <person name="Lombard V."/>
            <person name="Magnuson J."/>
            <person name="Maillard F."/>
            <person name="Murat C."/>
            <person name="Nolan M."/>
            <person name="Ohm R.A."/>
            <person name="Pangilinan J."/>
            <person name="Pereira M.F."/>
            <person name="Perotto S."/>
            <person name="Peter M."/>
            <person name="Pfister S."/>
            <person name="Riley R."/>
            <person name="Sitrit Y."/>
            <person name="Stielow J.B."/>
            <person name="Szollosi G."/>
            <person name="Zifcakova L."/>
            <person name="Stursova M."/>
            <person name="Spatafora J.W."/>
            <person name="Tedersoo L."/>
            <person name="Vaario L.M."/>
            <person name="Yamada A."/>
            <person name="Yan M."/>
            <person name="Wang P."/>
            <person name="Xu J."/>
            <person name="Bruns T."/>
            <person name="Baldrian P."/>
            <person name="Vilgalys R."/>
            <person name="Dunand C."/>
            <person name="Henrissat B."/>
            <person name="Grigoriev I.V."/>
            <person name="Hibbett D."/>
            <person name="Nagy L.G."/>
            <person name="Martin F.M."/>
        </authorList>
    </citation>
    <scope>NUCLEOTIDE SEQUENCE</scope>
    <source>
        <strain evidence="1">UH-Tt-Lm1</strain>
    </source>
</reference>
<reference evidence="1" key="2">
    <citation type="submission" date="2020-11" db="EMBL/GenBank/DDBJ databases">
        <authorList>
            <consortium name="DOE Joint Genome Institute"/>
            <person name="Kuo A."/>
            <person name="Miyauchi S."/>
            <person name="Kiss E."/>
            <person name="Drula E."/>
            <person name="Kohler A."/>
            <person name="Sanchez-Garcia M."/>
            <person name="Andreopoulos B."/>
            <person name="Barry K.W."/>
            <person name="Bonito G."/>
            <person name="Buee M."/>
            <person name="Carver A."/>
            <person name="Chen C."/>
            <person name="Cichocki N."/>
            <person name="Clum A."/>
            <person name="Culley D."/>
            <person name="Crous P.W."/>
            <person name="Fauchery L."/>
            <person name="Girlanda M."/>
            <person name="Hayes R."/>
            <person name="Keri Z."/>
            <person name="Labutti K."/>
            <person name="Lipzen A."/>
            <person name="Lombard V."/>
            <person name="Magnuson J."/>
            <person name="Maillard F."/>
            <person name="Morin E."/>
            <person name="Murat C."/>
            <person name="Nolan M."/>
            <person name="Ohm R."/>
            <person name="Pangilinan J."/>
            <person name="Pereira M."/>
            <person name="Perotto S."/>
            <person name="Peter M."/>
            <person name="Riley R."/>
            <person name="Sitrit Y."/>
            <person name="Stielow B."/>
            <person name="Szollosi G."/>
            <person name="Zifcakova L."/>
            <person name="Stursova M."/>
            <person name="Spatafora J.W."/>
            <person name="Tedersoo L."/>
            <person name="Vaario L.-M."/>
            <person name="Yamada A."/>
            <person name="Yan M."/>
            <person name="Wang P."/>
            <person name="Xu J."/>
            <person name="Bruns T."/>
            <person name="Baldrian P."/>
            <person name="Vilgalys R."/>
            <person name="Henrissat B."/>
            <person name="Grigoriev I.V."/>
            <person name="Hibbett D."/>
            <person name="Nagy L.G."/>
            <person name="Martin F.M."/>
        </authorList>
    </citation>
    <scope>NUCLEOTIDE SEQUENCE</scope>
    <source>
        <strain evidence="1">UH-Tt-Lm1</strain>
    </source>
</reference>
<gene>
    <name evidence="1" type="ORF">BJ322DRAFT_809308</name>
</gene>
<accession>A0A9P6HEF5</accession>
<proteinExistence type="predicted"/>
<comment type="caution">
    <text evidence="1">The sequence shown here is derived from an EMBL/GenBank/DDBJ whole genome shotgun (WGS) entry which is preliminary data.</text>
</comment>
<evidence type="ECO:0000313" key="2">
    <source>
        <dbReference type="Proteomes" id="UP000736335"/>
    </source>
</evidence>